<dbReference type="RefSeq" id="WP_371436808.1">
    <property type="nucleotide sequence ID" value="NZ_JBHSRS010000018.1"/>
</dbReference>
<dbReference type="Gene3D" id="3.10.180.10">
    <property type="entry name" value="2,3-Dihydroxybiphenyl 1,2-Dioxygenase, domain 1"/>
    <property type="match status" value="1"/>
</dbReference>
<protein>
    <submittedName>
        <fullName evidence="2">VOC family protein</fullName>
    </submittedName>
</protein>
<reference evidence="3" key="1">
    <citation type="journal article" date="2019" name="Int. J. Syst. Evol. Microbiol.">
        <title>The Global Catalogue of Microorganisms (GCM) 10K type strain sequencing project: providing services to taxonomists for standard genome sequencing and annotation.</title>
        <authorList>
            <consortium name="The Broad Institute Genomics Platform"/>
            <consortium name="The Broad Institute Genome Sequencing Center for Infectious Disease"/>
            <person name="Wu L."/>
            <person name="Ma J."/>
        </authorList>
    </citation>
    <scope>NUCLEOTIDE SEQUENCE [LARGE SCALE GENOMIC DNA]</scope>
    <source>
        <strain evidence="3">CCUG 39402</strain>
    </source>
</reference>
<evidence type="ECO:0000313" key="3">
    <source>
        <dbReference type="Proteomes" id="UP001596270"/>
    </source>
</evidence>
<evidence type="ECO:0000313" key="2">
    <source>
        <dbReference type="EMBL" id="MFC6281257.1"/>
    </source>
</evidence>
<dbReference type="Proteomes" id="UP001596270">
    <property type="component" value="Unassembled WGS sequence"/>
</dbReference>
<dbReference type="InterPro" id="IPR025870">
    <property type="entry name" value="Glyoxalase-like_dom"/>
</dbReference>
<sequence>MNTGAAAAPTSSVDHLVVAAASLAEGVQWCERVLGITPGPGGEHPLMGTHNRIVSIASPVFPGAYLEIIAINPGAACARPEGAKRWFDLDDRVLQASLSSHGPQLVHFVASTAHAQAGTKALARLGLDRGELLQASRMTAQGLLSWKITVREDGQRLFYGGLPTLIEWGDIHPSGSLPPSGITLQSLQASHARPEALTAAHEAIGLVNVAVVQGRPNLVATLQTPRGTVTLESKGH</sequence>
<comment type="caution">
    <text evidence="2">The sequence shown here is derived from an EMBL/GenBank/DDBJ whole genome shotgun (WGS) entry which is preliminary data.</text>
</comment>
<dbReference type="InterPro" id="IPR029068">
    <property type="entry name" value="Glyas_Bleomycin-R_OHBP_Dase"/>
</dbReference>
<feature type="domain" description="Glyoxalase-like" evidence="1">
    <location>
        <begin position="13"/>
        <end position="202"/>
    </location>
</feature>
<dbReference type="EMBL" id="JBHSRS010000018">
    <property type="protein sequence ID" value="MFC6281257.1"/>
    <property type="molecule type" value="Genomic_DNA"/>
</dbReference>
<evidence type="ECO:0000259" key="1">
    <source>
        <dbReference type="Pfam" id="PF13468"/>
    </source>
</evidence>
<dbReference type="SUPFAM" id="SSF54593">
    <property type="entry name" value="Glyoxalase/Bleomycin resistance protein/Dihydroxybiphenyl dioxygenase"/>
    <property type="match status" value="1"/>
</dbReference>
<accession>A0ABW1TWT9</accession>
<organism evidence="2 3">
    <name type="scientific">Polaromonas aquatica</name>
    <dbReference type="NCBI Taxonomy" id="332657"/>
    <lineage>
        <taxon>Bacteria</taxon>
        <taxon>Pseudomonadati</taxon>
        <taxon>Pseudomonadota</taxon>
        <taxon>Betaproteobacteria</taxon>
        <taxon>Burkholderiales</taxon>
        <taxon>Comamonadaceae</taxon>
        <taxon>Polaromonas</taxon>
    </lineage>
</organism>
<name>A0ABW1TWT9_9BURK</name>
<keyword evidence="3" id="KW-1185">Reference proteome</keyword>
<dbReference type="Pfam" id="PF13468">
    <property type="entry name" value="Glyoxalase_3"/>
    <property type="match status" value="1"/>
</dbReference>
<gene>
    <name evidence="2" type="ORF">ACFQND_08460</name>
</gene>
<proteinExistence type="predicted"/>